<accession>A0AAV1G2F7</accession>
<feature type="domain" description="Autophagy-related protein 16" evidence="2">
    <location>
        <begin position="66"/>
        <end position="180"/>
    </location>
</feature>
<reference evidence="3" key="1">
    <citation type="submission" date="2023-08" db="EMBL/GenBank/DDBJ databases">
        <authorList>
            <person name="Alioto T."/>
            <person name="Alioto T."/>
            <person name="Gomez Garrido J."/>
        </authorList>
    </citation>
    <scope>NUCLEOTIDE SEQUENCE</scope>
</reference>
<feature type="coiled-coil region" evidence="1">
    <location>
        <begin position="126"/>
        <end position="199"/>
    </location>
</feature>
<dbReference type="Pfam" id="PF08614">
    <property type="entry name" value="ATG16"/>
    <property type="match status" value="1"/>
</dbReference>
<evidence type="ECO:0000256" key="1">
    <source>
        <dbReference type="SAM" id="Coils"/>
    </source>
</evidence>
<dbReference type="AlphaFoldDB" id="A0AAV1G2F7"/>
<dbReference type="EMBL" id="OY660874">
    <property type="protein sequence ID" value="CAJ1067234.1"/>
    <property type="molecule type" value="Genomic_DNA"/>
</dbReference>
<gene>
    <name evidence="3" type="ORF">XNOV1_A015543</name>
</gene>
<evidence type="ECO:0000313" key="3">
    <source>
        <dbReference type="EMBL" id="CAJ1067234.1"/>
    </source>
</evidence>
<proteinExistence type="predicted"/>
<evidence type="ECO:0000313" key="4">
    <source>
        <dbReference type="Proteomes" id="UP001178508"/>
    </source>
</evidence>
<protein>
    <submittedName>
        <fullName evidence="3">Autophagy-related protein 16-1-like isoform X2</fullName>
    </submittedName>
</protein>
<keyword evidence="4" id="KW-1185">Reference proteome</keyword>
<dbReference type="Proteomes" id="UP001178508">
    <property type="component" value="Chromosome 11"/>
</dbReference>
<organism evidence="3 4">
    <name type="scientific">Xyrichtys novacula</name>
    <name type="common">Pearly razorfish</name>
    <name type="synonym">Hemipteronotus novacula</name>
    <dbReference type="NCBI Taxonomy" id="13765"/>
    <lineage>
        <taxon>Eukaryota</taxon>
        <taxon>Metazoa</taxon>
        <taxon>Chordata</taxon>
        <taxon>Craniata</taxon>
        <taxon>Vertebrata</taxon>
        <taxon>Euteleostomi</taxon>
        <taxon>Actinopterygii</taxon>
        <taxon>Neopterygii</taxon>
        <taxon>Teleostei</taxon>
        <taxon>Neoteleostei</taxon>
        <taxon>Acanthomorphata</taxon>
        <taxon>Eupercaria</taxon>
        <taxon>Labriformes</taxon>
        <taxon>Labridae</taxon>
        <taxon>Xyrichtys</taxon>
    </lineage>
</organism>
<evidence type="ECO:0000259" key="2">
    <source>
        <dbReference type="Pfam" id="PF08614"/>
    </source>
</evidence>
<keyword evidence="1" id="KW-0175">Coiled coil</keyword>
<sequence length="250" mass="29497">MSSWRNHVRTSLHQRDKVEKVPYAGVFTCLSQLEERYEIRKQILDDLLCKSLGRSGVDKGKDPRLLQLQLRESEHMQEKLSQTVSDLTTVLYLKEAELQYRQARVSLYRQEALTLARRSNSQRATLSELQHTIECQSKELADLQAEVRGLKKALAQARREKEELLQRWMDEKRVEADRLNKYNDTQERWQRLAKQLKKQLRIEIGKEYVVTNTWSGQTEMLPTAIHWINSTTEIRRVHSEREHVSTVTQV</sequence>
<name>A0AAV1G2F7_XYRNO</name>
<dbReference type="InterPro" id="IPR013923">
    <property type="entry name" value="Autophagy-rel_prot_16_dom"/>
</dbReference>